<dbReference type="EMBL" id="JACEFO010001603">
    <property type="protein sequence ID" value="KAF8733039.1"/>
    <property type="molecule type" value="Genomic_DNA"/>
</dbReference>
<evidence type="ECO:0000256" key="2">
    <source>
        <dbReference type="SAM" id="MobiDB-lite"/>
    </source>
</evidence>
<dbReference type="Proteomes" id="UP000636709">
    <property type="component" value="Unassembled WGS sequence"/>
</dbReference>
<keyword evidence="1" id="KW-0175">Coiled coil</keyword>
<dbReference type="AlphaFoldDB" id="A0A835FBD0"/>
<evidence type="ECO:0000313" key="3">
    <source>
        <dbReference type="EMBL" id="KAF8733039.1"/>
    </source>
</evidence>
<protein>
    <submittedName>
        <fullName evidence="3">Uncharacterized protein</fullName>
    </submittedName>
</protein>
<name>A0A835FBD0_9POAL</name>
<reference evidence="3" key="1">
    <citation type="submission" date="2020-07" db="EMBL/GenBank/DDBJ databases">
        <title>Genome sequence and genetic diversity analysis of an under-domesticated orphan crop, white fonio (Digitaria exilis).</title>
        <authorList>
            <person name="Bennetzen J.L."/>
            <person name="Chen S."/>
            <person name="Ma X."/>
            <person name="Wang X."/>
            <person name="Yssel A.E.J."/>
            <person name="Chaluvadi S.R."/>
            <person name="Johnson M."/>
            <person name="Gangashetty P."/>
            <person name="Hamidou F."/>
            <person name="Sanogo M.D."/>
            <person name="Zwaenepoel A."/>
            <person name="Wallace J."/>
            <person name="Van De Peer Y."/>
            <person name="Van Deynze A."/>
        </authorList>
    </citation>
    <scope>NUCLEOTIDE SEQUENCE</scope>
    <source>
        <tissue evidence="3">Leaves</tissue>
    </source>
</reference>
<sequence length="534" mass="56383">MIQVDQEAAAAAALHHSNQGHVACSSSASSSSLYIIGASSPLDAGDTDDDASSGASGTPSMSVAERFASSIRTQESLDAIHICKKYTIPKELTAILPAGDHRASSPPPPPGAICAGMRFPLHPFFCVALAYFGVRRPLPLRRRAAVSPLVPALRTGFRGKDSSGALLVCLVSSRGGRRSSDAVAVRREVGPTVVQELYLRADSHQAGGAEEAVAAKLLGAHGAAVDLKTYLSEKNLAAAVQGALAHCRRRCSRSRSRSRSLLELLVPANGKTPVPGSRRLNQMIRSLLAAKPKQASGKKVTVKSKPGSDTQPLSGKKRKLMEDATKQGMSRAEPNAPLDNGHGACSQAPLGFSAQKTASPPTGSSPPRLADQHDGDIGDWEAARKMLQSIVAPPRLLEFSAAKPSDVIRSSDVTMFQAANRVSFSLGYALELEEKVAAREREAEALRRELAQAKAELAGAKEASAEGARSAAAEAVQEFLGSPEHELRLAEKALAGYKRGMDGMKRAALRRYPHLDPDQLHVTSDRAVAGVGLY</sequence>
<proteinExistence type="predicted"/>
<feature type="coiled-coil region" evidence="1">
    <location>
        <begin position="429"/>
        <end position="463"/>
    </location>
</feature>
<gene>
    <name evidence="3" type="ORF">HU200_015397</name>
</gene>
<evidence type="ECO:0000313" key="4">
    <source>
        <dbReference type="Proteomes" id="UP000636709"/>
    </source>
</evidence>
<comment type="caution">
    <text evidence="3">The sequence shown here is derived from an EMBL/GenBank/DDBJ whole genome shotgun (WGS) entry which is preliminary data.</text>
</comment>
<evidence type="ECO:0000256" key="1">
    <source>
        <dbReference type="SAM" id="Coils"/>
    </source>
</evidence>
<dbReference type="OrthoDB" id="671678at2759"/>
<keyword evidence="4" id="KW-1185">Reference proteome</keyword>
<organism evidence="3 4">
    <name type="scientific">Digitaria exilis</name>
    <dbReference type="NCBI Taxonomy" id="1010633"/>
    <lineage>
        <taxon>Eukaryota</taxon>
        <taxon>Viridiplantae</taxon>
        <taxon>Streptophyta</taxon>
        <taxon>Embryophyta</taxon>
        <taxon>Tracheophyta</taxon>
        <taxon>Spermatophyta</taxon>
        <taxon>Magnoliopsida</taxon>
        <taxon>Liliopsida</taxon>
        <taxon>Poales</taxon>
        <taxon>Poaceae</taxon>
        <taxon>PACMAD clade</taxon>
        <taxon>Panicoideae</taxon>
        <taxon>Panicodae</taxon>
        <taxon>Paniceae</taxon>
        <taxon>Anthephorinae</taxon>
        <taxon>Digitaria</taxon>
    </lineage>
</organism>
<feature type="region of interest" description="Disordered" evidence="2">
    <location>
        <begin position="289"/>
        <end position="375"/>
    </location>
</feature>
<accession>A0A835FBD0</accession>